<dbReference type="STRING" id="127582.A0A2Y9RVR6"/>
<proteinExistence type="predicted"/>
<name>A0A2Y9RVR6_TRIMA</name>
<keyword evidence="1" id="KW-1185">Reference proteome</keyword>
<evidence type="ECO:0000313" key="1">
    <source>
        <dbReference type="Proteomes" id="UP000248480"/>
    </source>
</evidence>
<dbReference type="GeneID" id="101344070"/>
<organism evidence="1 2">
    <name type="scientific">Trichechus manatus latirostris</name>
    <name type="common">Florida manatee</name>
    <dbReference type="NCBI Taxonomy" id="127582"/>
    <lineage>
        <taxon>Eukaryota</taxon>
        <taxon>Metazoa</taxon>
        <taxon>Chordata</taxon>
        <taxon>Craniata</taxon>
        <taxon>Vertebrata</taxon>
        <taxon>Euteleostomi</taxon>
        <taxon>Mammalia</taxon>
        <taxon>Eutheria</taxon>
        <taxon>Afrotheria</taxon>
        <taxon>Sirenia</taxon>
        <taxon>Trichechidae</taxon>
        <taxon>Trichechus</taxon>
    </lineage>
</organism>
<dbReference type="AlphaFoldDB" id="A0A2Y9RVR6"/>
<accession>A0A2Y9RVR6</accession>
<dbReference type="Gene3D" id="3.10.110.10">
    <property type="entry name" value="Ubiquitin Conjugating Enzyme"/>
    <property type="match status" value="2"/>
</dbReference>
<dbReference type="KEGG" id="tmu:101344070"/>
<gene>
    <name evidence="2" type="primary">LOC101344070</name>
</gene>
<evidence type="ECO:0000313" key="2">
    <source>
        <dbReference type="RefSeq" id="XP_023596079.1"/>
    </source>
</evidence>
<dbReference type="InterPro" id="IPR016135">
    <property type="entry name" value="UBQ-conjugating_enzyme/RWD"/>
</dbReference>
<dbReference type="SUPFAM" id="SSF54495">
    <property type="entry name" value="UBC-like"/>
    <property type="match status" value="1"/>
</dbReference>
<sequence length="109" mass="12339">MEDHRVHPFVESPGVKVPRNSCLLEEFEEGQKGVDDGMVSLEDDEDTTLTRWTGIIIGPQMVDARSIPVLANWQNSYSIKAVLRELGCLMLSKENVKLPQPPERQTYNN</sequence>
<dbReference type="Proteomes" id="UP000248480">
    <property type="component" value="Unplaced"/>
</dbReference>
<dbReference type="InParanoid" id="A0A2Y9RVR6"/>
<protein>
    <submittedName>
        <fullName evidence="2">Ubiquitin-conjugating enzyme E2 variant 2-like</fullName>
    </submittedName>
</protein>
<dbReference type="RefSeq" id="XP_023596079.1">
    <property type="nucleotide sequence ID" value="XM_023740311.1"/>
</dbReference>
<reference evidence="2" key="1">
    <citation type="submission" date="2025-08" db="UniProtKB">
        <authorList>
            <consortium name="RefSeq"/>
        </authorList>
    </citation>
    <scope>IDENTIFICATION</scope>
</reference>